<dbReference type="Proteomes" id="UP000035704">
    <property type="component" value="Chromosome"/>
</dbReference>
<dbReference type="PATRIC" id="fig|84022.5.peg.3987"/>
<dbReference type="KEGG" id="cace:CACET_c01220"/>
<dbReference type="STRING" id="84022.CACET_c01220"/>
<evidence type="ECO:0000313" key="1">
    <source>
        <dbReference type="EMBL" id="AKL93640.1"/>
    </source>
</evidence>
<dbReference type="RefSeq" id="WP_044824632.1">
    <property type="nucleotide sequence ID" value="NZ_CP009687.1"/>
</dbReference>
<gene>
    <name evidence="1" type="ORF">CACET_c01220</name>
</gene>
<sequence length="456" mass="53649">MKKFISFLLCMLLCLLSVANVAAESYPRNITGEFNDIKVSVNTIPLNLHLEPFIYEDEVYVPIKSLAQRLYLDAEYDATEKVIKVGTSDLLKDTTIKNLAGNLLQRDYEIQALRQQLQERNRSHQEISRLPYRKISTRQGMETYLQDYFGSLRGISMSINLSHSSSNRYRLHITFPSRDASDFQQLSRSVIETWLEDMFYAIRDLYDDEARMEGSIRDTSSSSRTYVSFDTSGNKLSFDFRYHHRDNYSRIYINETSLERHLRRNLSSYNRIDFDYEVTANRYDLDLIVSFDNEDFYDWSSTNRRNFLNRLEREIWNFDGEVDVYGKIVDSYKKQDVLSFRFLSREVDSYDYDYTYRRSTSSSTRRELLSPVLSSTVKRTVTVWFDGIGLEVDGSPFALLREPFMIGEEIYVPITDLADALYWVVEYVPEEKVLKITDYVFSNRNSSSLNSLLRNR</sequence>
<keyword evidence="2" id="KW-1185">Reference proteome</keyword>
<evidence type="ECO:0000313" key="2">
    <source>
        <dbReference type="Proteomes" id="UP000035704"/>
    </source>
</evidence>
<dbReference type="OrthoDB" id="2353630at2"/>
<proteinExistence type="predicted"/>
<organism evidence="1 2">
    <name type="scientific">Clostridium aceticum</name>
    <dbReference type="NCBI Taxonomy" id="84022"/>
    <lineage>
        <taxon>Bacteria</taxon>
        <taxon>Bacillati</taxon>
        <taxon>Bacillota</taxon>
        <taxon>Clostridia</taxon>
        <taxon>Eubacteriales</taxon>
        <taxon>Clostridiaceae</taxon>
        <taxon>Clostridium</taxon>
    </lineage>
</organism>
<dbReference type="EMBL" id="CP009687">
    <property type="protein sequence ID" value="AKL93640.1"/>
    <property type="molecule type" value="Genomic_DNA"/>
</dbReference>
<protein>
    <submittedName>
        <fullName evidence="1">Uncharacterized protein</fullName>
    </submittedName>
</protein>
<accession>A0A0D8IA97</accession>
<name>A0A0D8IA97_9CLOT</name>
<dbReference type="AlphaFoldDB" id="A0A0D8IA97"/>
<reference evidence="1 2" key="1">
    <citation type="submission" date="2014-10" db="EMBL/GenBank/DDBJ databases">
        <title>Genome sequence of Clostridium aceticum DSM 1496.</title>
        <authorList>
            <person name="Poehlein A."/>
            <person name="Schiel-Bengelsdorf B."/>
            <person name="Gottschalk G."/>
            <person name="Duerre P."/>
            <person name="Daniel R."/>
        </authorList>
    </citation>
    <scope>NUCLEOTIDE SEQUENCE [LARGE SCALE GENOMIC DNA]</scope>
    <source>
        <strain evidence="1 2">DSM 1496</strain>
    </source>
</reference>